<dbReference type="RefSeq" id="WP_179753192.1">
    <property type="nucleotide sequence ID" value="NZ_JACCBU010000001.1"/>
</dbReference>
<evidence type="ECO:0000313" key="8">
    <source>
        <dbReference type="Proteomes" id="UP000569914"/>
    </source>
</evidence>
<dbReference type="InterPro" id="IPR035906">
    <property type="entry name" value="MetI-like_sf"/>
</dbReference>
<sequence>MRYLISKIALYLFIAWSAITLNFLIPRLMPGDPVDLLTERIEGTLDPAALQALREAYGLTETNLLLQYRDYLFALFRGDLGLSIGYYPVPVAKIVGDAMPWTIGLIGTTTVISFLIGTLIGVLLAWRRGSWTDHLLPVLTFLNAIPYFWLALILVLVFGVTLGWFEIAGGYDPAITPGWTGEFIGSVLYYAALPAITIVLASFAGWVMGMRNMTVTILGEDYVTLAEAKGLPKRMVMLGYAARNAILPSVTSFALSLGAVVGGSMLTEVIFNYPGVGYALFTAVQNQDFPLMQGMFLVISFAVIIANLAADVVYVFLDPRTRQEQP</sequence>
<keyword evidence="4 5" id="KW-0472">Membrane</keyword>
<dbReference type="GO" id="GO:0005886">
    <property type="term" value="C:plasma membrane"/>
    <property type="evidence" value="ECO:0007669"/>
    <property type="project" value="UniProtKB-SubCell"/>
</dbReference>
<dbReference type="PANTHER" id="PTHR43376:SF1">
    <property type="entry name" value="OLIGOPEPTIDE TRANSPORT SYSTEM PERMEASE PROTEIN"/>
    <property type="match status" value="1"/>
</dbReference>
<dbReference type="EMBL" id="JACCBU010000001">
    <property type="protein sequence ID" value="NYE72410.1"/>
    <property type="molecule type" value="Genomic_DNA"/>
</dbReference>
<comment type="subcellular location">
    <subcellularLocation>
        <location evidence="5">Cell membrane</location>
        <topology evidence="5">Multi-pass membrane protein</topology>
    </subcellularLocation>
    <subcellularLocation>
        <location evidence="1">Membrane</location>
        <topology evidence="1">Multi-pass membrane protein</topology>
    </subcellularLocation>
</comment>
<keyword evidence="2 5" id="KW-0812">Transmembrane</keyword>
<keyword evidence="5" id="KW-0813">Transport</keyword>
<evidence type="ECO:0000256" key="3">
    <source>
        <dbReference type="ARBA" id="ARBA00022989"/>
    </source>
</evidence>
<feature type="domain" description="ABC transmembrane type-1" evidence="6">
    <location>
        <begin position="99"/>
        <end position="314"/>
    </location>
</feature>
<feature type="transmembrane region" description="Helical" evidence="5">
    <location>
        <begin position="245"/>
        <end position="271"/>
    </location>
</feature>
<dbReference type="Pfam" id="PF00528">
    <property type="entry name" value="BPD_transp_1"/>
    <property type="match status" value="1"/>
</dbReference>
<evidence type="ECO:0000256" key="2">
    <source>
        <dbReference type="ARBA" id="ARBA00022692"/>
    </source>
</evidence>
<dbReference type="GO" id="GO:0055085">
    <property type="term" value="P:transmembrane transport"/>
    <property type="evidence" value="ECO:0007669"/>
    <property type="project" value="InterPro"/>
</dbReference>
<dbReference type="InterPro" id="IPR000515">
    <property type="entry name" value="MetI-like"/>
</dbReference>
<dbReference type="Proteomes" id="UP000569914">
    <property type="component" value="Unassembled WGS sequence"/>
</dbReference>
<comment type="similarity">
    <text evidence="5">Belongs to the binding-protein-dependent transport system permease family.</text>
</comment>
<dbReference type="CDD" id="cd06261">
    <property type="entry name" value="TM_PBP2"/>
    <property type="match status" value="1"/>
</dbReference>
<feature type="transmembrane region" description="Helical" evidence="5">
    <location>
        <begin position="147"/>
        <end position="167"/>
    </location>
</feature>
<protein>
    <submittedName>
        <fullName evidence="7">Peptide/nickel transport system permease protein</fullName>
    </submittedName>
</protein>
<evidence type="ECO:0000256" key="1">
    <source>
        <dbReference type="ARBA" id="ARBA00004141"/>
    </source>
</evidence>
<dbReference type="PROSITE" id="PS50928">
    <property type="entry name" value="ABC_TM1"/>
    <property type="match status" value="1"/>
</dbReference>
<feature type="transmembrane region" description="Helical" evidence="5">
    <location>
        <begin position="9"/>
        <end position="29"/>
    </location>
</feature>
<evidence type="ECO:0000256" key="4">
    <source>
        <dbReference type="ARBA" id="ARBA00023136"/>
    </source>
</evidence>
<keyword evidence="3 5" id="KW-1133">Transmembrane helix</keyword>
<name>A0A7Y9I8W7_9ACTN</name>
<dbReference type="SUPFAM" id="SSF161098">
    <property type="entry name" value="MetI-like"/>
    <property type="match status" value="1"/>
</dbReference>
<feature type="transmembrane region" description="Helical" evidence="5">
    <location>
        <begin position="291"/>
        <end position="317"/>
    </location>
</feature>
<evidence type="ECO:0000313" key="7">
    <source>
        <dbReference type="EMBL" id="NYE72410.1"/>
    </source>
</evidence>
<dbReference type="AlphaFoldDB" id="A0A7Y9I8W7"/>
<evidence type="ECO:0000256" key="5">
    <source>
        <dbReference type="RuleBase" id="RU363032"/>
    </source>
</evidence>
<comment type="caution">
    <text evidence="7">The sequence shown here is derived from an EMBL/GenBank/DDBJ whole genome shotgun (WGS) entry which is preliminary data.</text>
</comment>
<dbReference type="PANTHER" id="PTHR43376">
    <property type="entry name" value="OLIGOPEPTIDE TRANSPORT SYSTEM PERMEASE PROTEIN"/>
    <property type="match status" value="1"/>
</dbReference>
<proteinExistence type="inferred from homology"/>
<feature type="transmembrane region" description="Helical" evidence="5">
    <location>
        <begin position="187"/>
        <end position="208"/>
    </location>
</feature>
<dbReference type="Gene3D" id="1.10.3720.10">
    <property type="entry name" value="MetI-like"/>
    <property type="match status" value="1"/>
</dbReference>
<evidence type="ECO:0000259" key="6">
    <source>
        <dbReference type="PROSITE" id="PS50928"/>
    </source>
</evidence>
<feature type="transmembrane region" description="Helical" evidence="5">
    <location>
        <begin position="101"/>
        <end position="126"/>
    </location>
</feature>
<keyword evidence="8" id="KW-1185">Reference proteome</keyword>
<reference evidence="7 8" key="1">
    <citation type="submission" date="2020-07" db="EMBL/GenBank/DDBJ databases">
        <title>Sequencing the genomes of 1000 actinobacteria strains.</title>
        <authorList>
            <person name="Klenk H.-P."/>
        </authorList>
    </citation>
    <scope>NUCLEOTIDE SEQUENCE [LARGE SCALE GENOMIC DNA]</scope>
    <source>
        <strain evidence="7 8">DSM 22083</strain>
    </source>
</reference>
<organism evidence="7 8">
    <name type="scientific">Microlunatus parietis</name>
    <dbReference type="NCBI Taxonomy" id="682979"/>
    <lineage>
        <taxon>Bacteria</taxon>
        <taxon>Bacillati</taxon>
        <taxon>Actinomycetota</taxon>
        <taxon>Actinomycetes</taxon>
        <taxon>Propionibacteriales</taxon>
        <taxon>Propionibacteriaceae</taxon>
        <taxon>Microlunatus</taxon>
    </lineage>
</organism>
<accession>A0A7Y9I8W7</accession>
<gene>
    <name evidence="7" type="ORF">BKA15_003739</name>
</gene>